<dbReference type="Proteomes" id="UP001501920">
    <property type="component" value="Chromosome 3"/>
</dbReference>
<proteinExistence type="predicted"/>
<evidence type="ECO:0000313" key="3">
    <source>
        <dbReference type="Ensembl" id="ENSPNAP00000063475.1"/>
    </source>
</evidence>
<evidence type="ECO:0000259" key="2">
    <source>
        <dbReference type="SMART" id="SM00737"/>
    </source>
</evidence>
<dbReference type="CTD" id="9450"/>
<feature type="signal peptide" evidence="1">
    <location>
        <begin position="1"/>
        <end position="20"/>
    </location>
</feature>
<accession>A0AAR2KGR6</accession>
<keyword evidence="4" id="KW-1185">Reference proteome</keyword>
<reference evidence="3 4" key="1">
    <citation type="submission" date="2020-10" db="EMBL/GenBank/DDBJ databases">
        <title>Pygocentrus nattereri (red-bellied piranha) genome, fPygNat1, primary haplotype.</title>
        <authorList>
            <person name="Myers G."/>
            <person name="Meyer A."/>
            <person name="Karagic N."/>
            <person name="Pippel M."/>
            <person name="Winkler S."/>
            <person name="Tracey A."/>
            <person name="Wood J."/>
            <person name="Formenti G."/>
            <person name="Howe K."/>
            <person name="Fedrigo O."/>
            <person name="Jarvis E.D."/>
        </authorList>
    </citation>
    <scope>NUCLEOTIDE SEQUENCE [LARGE SCALE GENOMIC DNA]</scope>
</reference>
<keyword evidence="1" id="KW-0732">Signal</keyword>
<dbReference type="PANTHER" id="PTHR20838:SF0">
    <property type="entry name" value="LYMPHOCYTE ANTIGEN 86"/>
    <property type="match status" value="1"/>
</dbReference>
<feature type="chain" id="PRO_5043445414" description="MD-2-related lipid-recognition domain-containing protein" evidence="1">
    <location>
        <begin position="21"/>
        <end position="160"/>
    </location>
</feature>
<dbReference type="PANTHER" id="PTHR20838">
    <property type="entry name" value="LYMPHOCYTE ANTIGEN 86"/>
    <property type="match status" value="1"/>
</dbReference>
<dbReference type="GeneTree" id="ENSGT00390000018605"/>
<dbReference type="GO" id="GO:0031666">
    <property type="term" value="P:positive regulation of lipopolysaccharide-mediated signaling pathway"/>
    <property type="evidence" value="ECO:0007669"/>
    <property type="project" value="TreeGrafter"/>
</dbReference>
<feature type="domain" description="MD-2-related lipid-recognition" evidence="2">
    <location>
        <begin position="40"/>
        <end position="157"/>
    </location>
</feature>
<protein>
    <recommendedName>
        <fullName evidence="2">MD-2-related lipid-recognition domain-containing protein</fullName>
    </recommendedName>
</protein>
<dbReference type="Ensembl" id="ENSPNAT00000049348.1">
    <property type="protein sequence ID" value="ENSPNAP00000063475.1"/>
    <property type="gene ID" value="ENSPNAG00000033389.1"/>
</dbReference>
<sequence>MKVHGAAVILGMVILHVADTQDGHWPVHTVCNSNKISIKYRSCDPLQDIGFTLLSSCSQIWTKAITIKLTLPLRKSIDEFYIAVDLTFLGDFIFHYDESLCLPNFPRFTFCGSKKGEMIRVVTSLSTLKIPLKGIYNLMVYGINQDGFQIACVNATLEFH</sequence>
<dbReference type="AlphaFoldDB" id="A0AAR2KGR6"/>
<dbReference type="RefSeq" id="XP_017560119.1">
    <property type="nucleotide sequence ID" value="XM_017704630.2"/>
</dbReference>
<gene>
    <name evidence="3" type="primary">LY86</name>
</gene>
<organism evidence="3 4">
    <name type="scientific">Pygocentrus nattereri</name>
    <name type="common">Red-bellied piranha</name>
    <dbReference type="NCBI Taxonomy" id="42514"/>
    <lineage>
        <taxon>Eukaryota</taxon>
        <taxon>Metazoa</taxon>
        <taxon>Chordata</taxon>
        <taxon>Craniata</taxon>
        <taxon>Vertebrata</taxon>
        <taxon>Euteleostomi</taxon>
        <taxon>Actinopterygii</taxon>
        <taxon>Neopterygii</taxon>
        <taxon>Teleostei</taxon>
        <taxon>Ostariophysi</taxon>
        <taxon>Characiformes</taxon>
        <taxon>Characoidei</taxon>
        <taxon>Pygocentrus</taxon>
    </lineage>
</organism>
<dbReference type="SMART" id="SM00737">
    <property type="entry name" value="ML"/>
    <property type="match status" value="1"/>
</dbReference>
<dbReference type="Gene3D" id="2.60.40.770">
    <property type="match status" value="1"/>
</dbReference>
<dbReference type="InterPro" id="IPR003172">
    <property type="entry name" value="ML_dom"/>
</dbReference>
<reference evidence="3" key="3">
    <citation type="submission" date="2025-09" db="UniProtKB">
        <authorList>
            <consortium name="Ensembl"/>
        </authorList>
    </citation>
    <scope>IDENTIFICATION</scope>
</reference>
<name>A0AAR2KGR6_PYGNA</name>
<dbReference type="GO" id="GO:0045087">
    <property type="term" value="P:innate immune response"/>
    <property type="evidence" value="ECO:0007669"/>
    <property type="project" value="TreeGrafter"/>
</dbReference>
<evidence type="ECO:0000313" key="4">
    <source>
        <dbReference type="Proteomes" id="UP001501920"/>
    </source>
</evidence>
<evidence type="ECO:0000256" key="1">
    <source>
        <dbReference type="SAM" id="SignalP"/>
    </source>
</evidence>
<reference evidence="3" key="2">
    <citation type="submission" date="2025-08" db="UniProtKB">
        <authorList>
            <consortium name="Ensembl"/>
        </authorList>
    </citation>
    <scope>IDENTIFICATION</scope>
</reference>
<dbReference type="GeneID" id="108431459"/>
<dbReference type="InterPro" id="IPR039945">
    <property type="entry name" value="LY86"/>
</dbReference>